<dbReference type="AlphaFoldDB" id="A0A7J7H6Y1"/>
<evidence type="ECO:0000256" key="4">
    <source>
        <dbReference type="SAM" id="MobiDB-lite"/>
    </source>
</evidence>
<accession>A0A7J7H6Y1</accession>
<comment type="caution">
    <text evidence="6">The sequence shown here is derived from an EMBL/GenBank/DDBJ whole genome shotgun (WGS) entry which is preliminary data.</text>
</comment>
<protein>
    <recommendedName>
        <fullName evidence="5">DUF4005 domain-containing protein</fullName>
    </recommendedName>
</protein>
<evidence type="ECO:0000256" key="2">
    <source>
        <dbReference type="ARBA" id="ARBA00024341"/>
    </source>
</evidence>
<dbReference type="Proteomes" id="UP000593564">
    <property type="component" value="Unassembled WGS sequence"/>
</dbReference>
<feature type="region of interest" description="Disordered" evidence="4">
    <location>
        <begin position="1"/>
        <end position="40"/>
    </location>
</feature>
<evidence type="ECO:0000313" key="6">
    <source>
        <dbReference type="EMBL" id="KAF5947526.1"/>
    </source>
</evidence>
<dbReference type="Gene3D" id="1.20.5.190">
    <property type="match status" value="1"/>
</dbReference>
<dbReference type="CDD" id="cd23767">
    <property type="entry name" value="IQCD"/>
    <property type="match status" value="1"/>
</dbReference>
<feature type="domain" description="DUF4005" evidence="5">
    <location>
        <begin position="354"/>
        <end position="383"/>
    </location>
</feature>
<name>A0A7J7H6Y1_CAMSI</name>
<feature type="compositionally biased region" description="Polar residues" evidence="4">
    <location>
        <begin position="56"/>
        <end position="71"/>
    </location>
</feature>
<feature type="region of interest" description="Disordered" evidence="4">
    <location>
        <begin position="392"/>
        <end position="469"/>
    </location>
</feature>
<dbReference type="SMART" id="SM00015">
    <property type="entry name" value="IQ"/>
    <property type="match status" value="2"/>
</dbReference>
<keyword evidence="7" id="KW-1185">Reference proteome</keyword>
<evidence type="ECO:0000313" key="7">
    <source>
        <dbReference type="Proteomes" id="UP000593564"/>
    </source>
</evidence>
<dbReference type="PANTHER" id="PTHR32295:SF33">
    <property type="entry name" value="PROTEIN IQ-DOMAIN 21"/>
    <property type="match status" value="1"/>
</dbReference>
<dbReference type="Pfam" id="PF13178">
    <property type="entry name" value="DUF4005"/>
    <property type="match status" value="1"/>
</dbReference>
<dbReference type="GO" id="GO:0005516">
    <property type="term" value="F:calmodulin binding"/>
    <property type="evidence" value="ECO:0007669"/>
    <property type="project" value="UniProtKB-KW"/>
</dbReference>
<dbReference type="InterPro" id="IPR025064">
    <property type="entry name" value="DUF4005"/>
</dbReference>
<organism evidence="6 7">
    <name type="scientific">Camellia sinensis</name>
    <name type="common">Tea plant</name>
    <name type="synonym">Thea sinensis</name>
    <dbReference type="NCBI Taxonomy" id="4442"/>
    <lineage>
        <taxon>Eukaryota</taxon>
        <taxon>Viridiplantae</taxon>
        <taxon>Streptophyta</taxon>
        <taxon>Embryophyta</taxon>
        <taxon>Tracheophyta</taxon>
        <taxon>Spermatophyta</taxon>
        <taxon>Magnoliopsida</taxon>
        <taxon>eudicotyledons</taxon>
        <taxon>Gunneridae</taxon>
        <taxon>Pentapetalae</taxon>
        <taxon>asterids</taxon>
        <taxon>Ericales</taxon>
        <taxon>Theaceae</taxon>
        <taxon>Camellia</taxon>
    </lineage>
</organism>
<feature type="compositionally biased region" description="Polar residues" evidence="4">
    <location>
        <begin position="395"/>
        <end position="449"/>
    </location>
</feature>
<proteinExistence type="inferred from homology"/>
<evidence type="ECO:0000256" key="3">
    <source>
        <dbReference type="ARBA" id="ARBA00024378"/>
    </source>
</evidence>
<dbReference type="InterPro" id="IPR000048">
    <property type="entry name" value="IQ_motif_EF-hand-BS"/>
</dbReference>
<comment type="similarity">
    <text evidence="2">Belongs to the IQD family.</text>
</comment>
<evidence type="ECO:0000259" key="5">
    <source>
        <dbReference type="Pfam" id="PF13178"/>
    </source>
</evidence>
<comment type="subunit">
    <text evidence="3">Binds to multiple calmodulin (CaM) in the presence of Ca(2+) and CaM-like proteins.</text>
</comment>
<keyword evidence="1" id="KW-0112">Calmodulin-binding</keyword>
<evidence type="ECO:0000256" key="1">
    <source>
        <dbReference type="ARBA" id="ARBA00022860"/>
    </source>
</evidence>
<sequence>MEGKKGNRWFSKVKRVFKPSSKDSPEKKKDNVEKWQQQQAPEVVSLVHFPAESSPDHITNNYESNESSSPAIPQDRNHAIAVAVATAAAAEAAVAAAQAAARVVQLAGYGRHPKEERAATLIQSYYRGYLARRALRALKGLVRLQALVRGYNVRKQAQMTMRCMQALVRVQARVRARRLTLAQPPKKLFQIQKSAKEVEQEEEDQSTAARKHDYGVMKRETALAYAFTYQSSPFFKAFSLFKFSQLQHQQQQQRRRQEVLHLDESKGNDVDLYTNERENEHRGWNWLEHWMASQPSHARNMGPRESRYVTLATTDDTFKKAVEMDLVTPTGSKNINMGRINGGSIESNAYPTHPRIHLGFDGVPSYMAPTQSAKAKVRSQATVGQVSPSVAARWNPSTKTGTTVGSGCDSPVSSGGSTTYQAPRSPSTKWNRPNGPSVQAQWISGPSPDSSRDGRALPLGSHKWRHTFG</sequence>
<feature type="region of interest" description="Disordered" evidence="4">
    <location>
        <begin position="54"/>
        <end position="73"/>
    </location>
</feature>
<dbReference type="Pfam" id="PF00612">
    <property type="entry name" value="IQ"/>
    <property type="match status" value="2"/>
</dbReference>
<reference evidence="6 7" key="2">
    <citation type="submission" date="2020-07" db="EMBL/GenBank/DDBJ databases">
        <title>Genome assembly of wild tea tree DASZ reveals pedigree and selection history of tea varieties.</title>
        <authorList>
            <person name="Zhang W."/>
        </authorList>
    </citation>
    <scope>NUCLEOTIDE SEQUENCE [LARGE SCALE GENOMIC DNA]</scope>
    <source>
        <strain evidence="7">cv. G240</strain>
        <tissue evidence="6">Leaf</tissue>
    </source>
</reference>
<dbReference type="EMBL" id="JACBKZ010000006">
    <property type="protein sequence ID" value="KAF5947526.1"/>
    <property type="molecule type" value="Genomic_DNA"/>
</dbReference>
<reference evidence="7" key="1">
    <citation type="journal article" date="2020" name="Nat. Commun.">
        <title>Genome assembly of wild tea tree DASZ reveals pedigree and selection history of tea varieties.</title>
        <authorList>
            <person name="Zhang W."/>
            <person name="Zhang Y."/>
            <person name="Qiu H."/>
            <person name="Guo Y."/>
            <person name="Wan H."/>
            <person name="Zhang X."/>
            <person name="Scossa F."/>
            <person name="Alseekh S."/>
            <person name="Zhang Q."/>
            <person name="Wang P."/>
            <person name="Xu L."/>
            <person name="Schmidt M.H."/>
            <person name="Jia X."/>
            <person name="Li D."/>
            <person name="Zhu A."/>
            <person name="Guo F."/>
            <person name="Chen W."/>
            <person name="Ni D."/>
            <person name="Usadel B."/>
            <person name="Fernie A.R."/>
            <person name="Wen W."/>
        </authorList>
    </citation>
    <scope>NUCLEOTIDE SEQUENCE [LARGE SCALE GENOMIC DNA]</scope>
    <source>
        <strain evidence="7">cv. G240</strain>
    </source>
</reference>
<dbReference type="PROSITE" id="PS50096">
    <property type="entry name" value="IQ"/>
    <property type="match status" value="2"/>
</dbReference>
<feature type="compositionally biased region" description="Basic and acidic residues" evidence="4">
    <location>
        <begin position="20"/>
        <end position="33"/>
    </location>
</feature>
<dbReference type="PANTHER" id="PTHR32295">
    <property type="entry name" value="IQ-DOMAIN 5-RELATED"/>
    <property type="match status" value="1"/>
</dbReference>
<gene>
    <name evidence="6" type="ORF">HYC85_013483</name>
</gene>